<organism evidence="2 3">
    <name type="scientific">Caenorhabditis nigoni</name>
    <dbReference type="NCBI Taxonomy" id="1611254"/>
    <lineage>
        <taxon>Eukaryota</taxon>
        <taxon>Metazoa</taxon>
        <taxon>Ecdysozoa</taxon>
        <taxon>Nematoda</taxon>
        <taxon>Chromadorea</taxon>
        <taxon>Rhabditida</taxon>
        <taxon>Rhabditina</taxon>
        <taxon>Rhabditomorpha</taxon>
        <taxon>Rhabditoidea</taxon>
        <taxon>Rhabditidae</taxon>
        <taxon>Peloderinae</taxon>
        <taxon>Caenorhabditis</taxon>
    </lineage>
</organism>
<dbReference type="InterPro" id="IPR011333">
    <property type="entry name" value="SKP1/BTB/POZ_sf"/>
</dbReference>
<dbReference type="EMBL" id="PDUG01000002">
    <property type="protein sequence ID" value="PIC49030.1"/>
    <property type="molecule type" value="Genomic_DNA"/>
</dbReference>
<evidence type="ECO:0000259" key="1">
    <source>
        <dbReference type="PROSITE" id="PS50097"/>
    </source>
</evidence>
<name>A0A2G5VBA0_9PELO</name>
<dbReference type="SUPFAM" id="SSF54695">
    <property type="entry name" value="POZ domain"/>
    <property type="match status" value="1"/>
</dbReference>
<protein>
    <recommendedName>
        <fullName evidence="1">BTB domain-containing protein</fullName>
    </recommendedName>
</protein>
<dbReference type="PANTHER" id="PTHR22744">
    <property type="entry name" value="HELIX LOOP HELIX PROTEIN 21-RELATED"/>
    <property type="match status" value="1"/>
</dbReference>
<accession>A0A2G5VBA0</accession>
<gene>
    <name evidence="2" type="primary">Cnig_chr_II.g7778</name>
    <name evidence="2" type="ORF">B9Z55_007778</name>
</gene>
<sequence>MLPRRPPKHRPPTRPETMTTKVVSYKSYQREVDSVSVKELETRDKDGIKHTWSGYIDEHYQANFTWEFDWEELKKQGFDRLVGHLIVNSDNGHWNPHRVDIDWTEPNQSISTSLGRVQFSELHYDVTFEYELTAHHTEKPPLEKVFLELPKPKKSSYDEKFVASDKTDVVLVVEGKKLNVNKTFLAFHSDYFSTLFSAKFKEGQMKEIEIKEVSYEDFELLCSSFYPNPQFPNDSTSEKLLEMASRFQVSSVIGIVEYHLLNNSKIAYEKMLWLADEYIMPKLLEKCISQMNSLEMAKKLEKSPEFEKLSDRTSSLIFRQLLKSL</sequence>
<evidence type="ECO:0000313" key="2">
    <source>
        <dbReference type="EMBL" id="PIC49030.1"/>
    </source>
</evidence>
<keyword evidence="3" id="KW-1185">Reference proteome</keyword>
<dbReference type="STRING" id="1611254.A0A2G5VBA0"/>
<reference evidence="3" key="1">
    <citation type="submission" date="2017-10" db="EMBL/GenBank/DDBJ databases">
        <title>Rapid genome shrinkage in a self-fertile nematode reveals novel sperm competition proteins.</title>
        <authorList>
            <person name="Yin D."/>
            <person name="Schwarz E.M."/>
            <person name="Thomas C.G."/>
            <person name="Felde R.L."/>
            <person name="Korf I.F."/>
            <person name="Cutter A.D."/>
            <person name="Schartner C.M."/>
            <person name="Ralston E.J."/>
            <person name="Meyer B.J."/>
            <person name="Haag E.S."/>
        </authorList>
    </citation>
    <scope>NUCLEOTIDE SEQUENCE [LARGE SCALE GENOMIC DNA]</scope>
    <source>
        <strain evidence="3">JU1422</strain>
    </source>
</reference>
<dbReference type="Pfam" id="PF00651">
    <property type="entry name" value="BTB"/>
    <property type="match status" value="1"/>
</dbReference>
<dbReference type="InterPro" id="IPR000210">
    <property type="entry name" value="BTB/POZ_dom"/>
</dbReference>
<dbReference type="PANTHER" id="PTHR22744:SF14">
    <property type="entry name" value="BTB DOMAIN-CONTAINING PROTEIN-RELATED"/>
    <property type="match status" value="1"/>
</dbReference>
<dbReference type="Gene3D" id="3.30.710.10">
    <property type="entry name" value="Potassium Channel Kv1.1, Chain A"/>
    <property type="match status" value="1"/>
</dbReference>
<comment type="caution">
    <text evidence="2">The sequence shown here is derived from an EMBL/GenBank/DDBJ whole genome shotgun (WGS) entry which is preliminary data.</text>
</comment>
<evidence type="ECO:0000313" key="3">
    <source>
        <dbReference type="Proteomes" id="UP000230233"/>
    </source>
</evidence>
<dbReference type="CDD" id="cd01165">
    <property type="entry name" value="BTB_POZ"/>
    <property type="match status" value="1"/>
</dbReference>
<dbReference type="AlphaFoldDB" id="A0A2G5VBA0"/>
<dbReference type="SMART" id="SM00225">
    <property type="entry name" value="BTB"/>
    <property type="match status" value="1"/>
</dbReference>
<dbReference type="Proteomes" id="UP000230233">
    <property type="component" value="Chromosome II"/>
</dbReference>
<dbReference type="PROSITE" id="PS50097">
    <property type="entry name" value="BTB"/>
    <property type="match status" value="1"/>
</dbReference>
<feature type="domain" description="BTB" evidence="1">
    <location>
        <begin position="167"/>
        <end position="226"/>
    </location>
</feature>
<proteinExistence type="predicted"/>